<name>A0ABR9XF15_9SPHI</name>
<accession>A0ABR9XF15</accession>
<dbReference type="InterPro" id="IPR018644">
    <property type="entry name" value="DUF2071"/>
</dbReference>
<evidence type="ECO:0000313" key="2">
    <source>
        <dbReference type="Proteomes" id="UP000632774"/>
    </source>
</evidence>
<comment type="caution">
    <text evidence="1">The sequence shown here is derived from an EMBL/GenBank/DDBJ whole genome shotgun (WGS) entry which is preliminary data.</text>
</comment>
<gene>
    <name evidence="1" type="ORF">IRJ18_04770</name>
</gene>
<dbReference type="Pfam" id="PF09844">
    <property type="entry name" value="DUF2071"/>
    <property type="match status" value="1"/>
</dbReference>
<dbReference type="EMBL" id="JADFFM010000001">
    <property type="protein sequence ID" value="MBE9665664.1"/>
    <property type="molecule type" value="Genomic_DNA"/>
</dbReference>
<reference evidence="1 2" key="1">
    <citation type="submission" date="2020-10" db="EMBL/GenBank/DDBJ databases">
        <title>Mucilaginibacter mali sp. nov., isolated from rhizosphere soil of apple orchard.</title>
        <authorList>
            <person name="Lee J.-S."/>
            <person name="Kim H.S."/>
            <person name="Kim J.-S."/>
        </authorList>
    </citation>
    <scope>NUCLEOTIDE SEQUENCE [LARGE SCALE GENOMIC DNA]</scope>
    <source>
        <strain evidence="1 2">KCTC 23157</strain>
    </source>
</reference>
<protein>
    <submittedName>
        <fullName evidence="1">DUF2071 domain-containing protein</fullName>
    </submittedName>
</protein>
<dbReference type="PANTHER" id="PTHR39186">
    <property type="entry name" value="DUF2071 FAMILY PROTEIN"/>
    <property type="match status" value="1"/>
</dbReference>
<dbReference type="PANTHER" id="PTHR39186:SF1">
    <property type="entry name" value="DUF2071 DOMAIN-CONTAINING PROTEIN"/>
    <property type="match status" value="1"/>
</dbReference>
<proteinExistence type="predicted"/>
<sequence length="241" mass="28278">MAKRQFLKAKWTNLLMLNYEVDAAILMPHLPPGTILDTWQGKNLVSMVGFLFQETSMLRIRWPYHINFEEVNLRFYVRYFDGQGWKRGAVFISEIVPKPMIALVANNLYNEHYKAMPMRHEIIPVDDAHTRFSYEWKYRGEWCKLAATVNNKRSVIEAGSAEEFIFEHYWGYNKLTETRTIEYQVEHITWQTGEVKDYAFEAPIAKIYGPEFEPWLSREPISAFFADGSDVIVRAGSKFSI</sequence>
<organism evidence="1 2">
    <name type="scientific">Mucilaginibacter boryungensis</name>
    <dbReference type="NCBI Taxonomy" id="768480"/>
    <lineage>
        <taxon>Bacteria</taxon>
        <taxon>Pseudomonadati</taxon>
        <taxon>Bacteroidota</taxon>
        <taxon>Sphingobacteriia</taxon>
        <taxon>Sphingobacteriales</taxon>
        <taxon>Sphingobacteriaceae</taxon>
        <taxon>Mucilaginibacter</taxon>
    </lineage>
</organism>
<dbReference type="RefSeq" id="WP_194105057.1">
    <property type="nucleotide sequence ID" value="NZ_JADFFM010000001.1"/>
</dbReference>
<dbReference type="Proteomes" id="UP000632774">
    <property type="component" value="Unassembled WGS sequence"/>
</dbReference>
<evidence type="ECO:0000313" key="1">
    <source>
        <dbReference type="EMBL" id="MBE9665664.1"/>
    </source>
</evidence>
<keyword evidence="2" id="KW-1185">Reference proteome</keyword>